<dbReference type="RefSeq" id="WP_158454163.1">
    <property type="nucleotide sequence ID" value="NZ_JABXIY010000063.1"/>
</dbReference>
<accession>A0A850LNC1</accession>
<reference evidence="2 3" key="1">
    <citation type="journal article" date="2020" name="Proc. Natl. Acad. Sci. U.S.A.">
        <title>Ecological drivers of bacterial community assembly in synthetic phycospheres.</title>
        <authorList>
            <person name="Fu H."/>
            <person name="Uchimiya M."/>
            <person name="Gore J."/>
            <person name="Moran M.A."/>
        </authorList>
    </citation>
    <scope>NUCLEOTIDE SEQUENCE [LARGE SCALE GENOMIC DNA]</scope>
    <source>
        <strain evidence="2">HF-Din03</strain>
    </source>
</reference>
<proteinExistence type="predicted"/>
<evidence type="ECO:0000313" key="3">
    <source>
        <dbReference type="Proteomes" id="UP000565723"/>
    </source>
</evidence>
<sequence>MNKDEHLQRHLNLCKAVYEHLKKTGQWPWPDSQFPEDLVESDDNKENP</sequence>
<comment type="caution">
    <text evidence="2">The sequence shown here is derived from an EMBL/GenBank/DDBJ whole genome shotgun (WGS) entry which is preliminary data.</text>
</comment>
<gene>
    <name evidence="2" type="ORF">HW564_20400</name>
</gene>
<evidence type="ECO:0000313" key="2">
    <source>
        <dbReference type="EMBL" id="NVK99290.1"/>
    </source>
</evidence>
<dbReference type="Proteomes" id="UP000565723">
    <property type="component" value="Unassembled WGS sequence"/>
</dbReference>
<feature type="region of interest" description="Disordered" evidence="1">
    <location>
        <begin position="25"/>
        <end position="48"/>
    </location>
</feature>
<name>A0A850LNC1_9RHOB</name>
<protein>
    <submittedName>
        <fullName evidence="2">Uncharacterized protein</fullName>
    </submittedName>
</protein>
<dbReference type="AlphaFoldDB" id="A0A850LNC1"/>
<dbReference type="EMBL" id="JABXIY010000063">
    <property type="protein sequence ID" value="NVK99290.1"/>
    <property type="molecule type" value="Genomic_DNA"/>
</dbReference>
<evidence type="ECO:0000256" key="1">
    <source>
        <dbReference type="SAM" id="MobiDB-lite"/>
    </source>
</evidence>
<organism evidence="2 3">
    <name type="scientific">Ruegeria pomeroyi</name>
    <dbReference type="NCBI Taxonomy" id="89184"/>
    <lineage>
        <taxon>Bacteria</taxon>
        <taxon>Pseudomonadati</taxon>
        <taxon>Pseudomonadota</taxon>
        <taxon>Alphaproteobacteria</taxon>
        <taxon>Rhodobacterales</taxon>
        <taxon>Roseobacteraceae</taxon>
        <taxon>Ruegeria</taxon>
    </lineage>
</organism>